<keyword evidence="1" id="KW-0472">Membrane</keyword>
<name>A0A292Q6Z5_9PEZI</name>
<protein>
    <submittedName>
        <fullName evidence="2">Uncharacterized protein</fullName>
    </submittedName>
</protein>
<dbReference type="AlphaFoldDB" id="A0A292Q6Z5"/>
<evidence type="ECO:0000256" key="1">
    <source>
        <dbReference type="SAM" id="Phobius"/>
    </source>
</evidence>
<evidence type="ECO:0000313" key="2">
    <source>
        <dbReference type="EMBL" id="CUS14708.1"/>
    </source>
</evidence>
<dbReference type="Proteomes" id="UP001412239">
    <property type="component" value="Unassembled WGS sequence"/>
</dbReference>
<feature type="transmembrane region" description="Helical" evidence="1">
    <location>
        <begin position="30"/>
        <end position="50"/>
    </location>
</feature>
<keyword evidence="3" id="KW-1185">Reference proteome</keyword>
<sequence length="193" mass="21595">MSVQSTPTLDKDLISDLVITVKCKKRTFKYHGAVLATFLTGLLGTTAYLINKRVGVLPIRIIIENFPTNACAILCIPTMSGTPTTLQVPTLAILSTPITSTTLNTPTSDARDYTTQILVILDSERSQHVLCEERLWQAIRMPVPGSVVDRSERGRRVNCEEFDDCLRRELIIPTIRRKERQLAKINTAIWQGT</sequence>
<organism evidence="2 3">
    <name type="scientific">Tuber aestivum</name>
    <name type="common">summer truffle</name>
    <dbReference type="NCBI Taxonomy" id="59557"/>
    <lineage>
        <taxon>Eukaryota</taxon>
        <taxon>Fungi</taxon>
        <taxon>Dikarya</taxon>
        <taxon>Ascomycota</taxon>
        <taxon>Pezizomycotina</taxon>
        <taxon>Pezizomycetes</taxon>
        <taxon>Pezizales</taxon>
        <taxon>Tuberaceae</taxon>
        <taxon>Tuber</taxon>
    </lineage>
</organism>
<accession>A0A292Q6Z5</accession>
<keyword evidence="1" id="KW-1133">Transmembrane helix</keyword>
<gene>
    <name evidence="2" type="ORF">GSTUAT00001233001</name>
</gene>
<reference evidence="2" key="1">
    <citation type="submission" date="2015-10" db="EMBL/GenBank/DDBJ databases">
        <authorList>
            <person name="Regsiter A."/>
            <person name="william w."/>
        </authorList>
    </citation>
    <scope>NUCLEOTIDE SEQUENCE</scope>
    <source>
        <strain evidence="2">Montdore</strain>
    </source>
</reference>
<evidence type="ECO:0000313" key="3">
    <source>
        <dbReference type="Proteomes" id="UP001412239"/>
    </source>
</evidence>
<dbReference type="EMBL" id="LN890956">
    <property type="protein sequence ID" value="CUS14708.1"/>
    <property type="molecule type" value="Genomic_DNA"/>
</dbReference>
<proteinExistence type="predicted"/>
<keyword evidence="1" id="KW-0812">Transmembrane</keyword>